<dbReference type="InterPro" id="IPR003542">
    <property type="entry name" value="Enbac_synth_compD-like"/>
</dbReference>
<feature type="binding site" evidence="12">
    <location>
        <position position="44"/>
    </location>
    <ligand>
        <name>CoA</name>
        <dbReference type="ChEBI" id="CHEBI:57287"/>
    </ligand>
</feature>
<sequence>MADLAALIARLCPPGTACAAVAIGAAPTPWPGEAEAVRRAVPARRAEFAAGRAAARAAMARLGLSPREVPQGADRAPVWPEGVVGSISHDAGLAVAALRLGPPHIGIDLEPDHPLPPALWPEIIGPDERAEAMAQADPGRAARVIFAAKEAAFKAQYPVTGALLGFDAMRVSIDGADVSARLTGPVGTWPAGTELRGGWAVAGGRIAVAMRLPG</sequence>
<evidence type="ECO:0000256" key="14">
    <source>
        <dbReference type="SAM" id="SignalP"/>
    </source>
</evidence>
<dbReference type="SUPFAM" id="SSF56214">
    <property type="entry name" value="4'-phosphopantetheinyl transferase"/>
    <property type="match status" value="1"/>
</dbReference>
<evidence type="ECO:0000313" key="17">
    <source>
        <dbReference type="EMBL" id="SDF31251.1"/>
    </source>
</evidence>
<dbReference type="PRINTS" id="PR01399">
    <property type="entry name" value="ENTSNTHTASED"/>
</dbReference>
<dbReference type="InterPro" id="IPR037143">
    <property type="entry name" value="4-PPantetheinyl_Trfase_dom_sf"/>
</dbReference>
<evidence type="ECO:0000256" key="11">
    <source>
        <dbReference type="ARBA" id="ARBA00049191"/>
    </source>
</evidence>
<feature type="binding site" evidence="12">
    <location>
        <position position="154"/>
    </location>
    <ligand>
        <name>CoA</name>
        <dbReference type="ChEBI" id="CHEBI:57287"/>
    </ligand>
</feature>
<dbReference type="PANTHER" id="PTHR38096:SF1">
    <property type="entry name" value="ENTEROBACTIN SYNTHASE COMPONENT D"/>
    <property type="match status" value="1"/>
</dbReference>
<evidence type="ECO:0000256" key="1">
    <source>
        <dbReference type="ARBA" id="ARBA00003937"/>
    </source>
</evidence>
<evidence type="ECO:0000313" key="18">
    <source>
        <dbReference type="Proteomes" id="UP000198922"/>
    </source>
</evidence>
<evidence type="ECO:0000256" key="2">
    <source>
        <dbReference type="ARBA" id="ARBA00004993"/>
    </source>
</evidence>
<comment type="similarity">
    <text evidence="3">Belongs to the P-Pant transferase superfamily. EntD family.</text>
</comment>
<keyword evidence="14" id="KW-0732">Signal</keyword>
<keyword evidence="7" id="KW-0259">Enterobactin biosynthesis</keyword>
<proteinExistence type="inferred from homology"/>
<dbReference type="UniPathway" id="UPA00017"/>
<evidence type="ECO:0000256" key="6">
    <source>
        <dbReference type="ARBA" id="ARBA00022679"/>
    </source>
</evidence>
<dbReference type="GO" id="GO:0000287">
    <property type="term" value="F:magnesium ion binding"/>
    <property type="evidence" value="ECO:0007669"/>
    <property type="project" value="InterPro"/>
</dbReference>
<feature type="binding site" evidence="12">
    <location>
        <begin position="88"/>
        <end position="89"/>
    </location>
    <ligand>
        <name>CoA</name>
        <dbReference type="ChEBI" id="CHEBI:57287"/>
    </ligand>
</feature>
<dbReference type="GO" id="GO:0008897">
    <property type="term" value="F:holo-[acyl-carrier-protein] synthase activity"/>
    <property type="evidence" value="ECO:0007669"/>
    <property type="project" value="InterPro"/>
</dbReference>
<feature type="chain" id="PRO_5011500710" description="Enterobactin synthase component D" evidence="14">
    <location>
        <begin position="20"/>
        <end position="214"/>
    </location>
</feature>
<reference evidence="18" key="1">
    <citation type="submission" date="2016-10" db="EMBL/GenBank/DDBJ databases">
        <authorList>
            <person name="Varghese N."/>
            <person name="Submissions S."/>
        </authorList>
    </citation>
    <scope>NUCLEOTIDE SEQUENCE [LARGE SCALE GENOMIC DNA]</scope>
    <source>
        <strain evidence="18">DSM 21424</strain>
    </source>
</reference>
<feature type="binding site" evidence="12">
    <location>
        <position position="150"/>
    </location>
    <ligand>
        <name>CoA</name>
        <dbReference type="ChEBI" id="CHEBI:57287"/>
    </ligand>
</feature>
<dbReference type="Pfam" id="PF17837">
    <property type="entry name" value="4PPT_N"/>
    <property type="match status" value="1"/>
</dbReference>
<dbReference type="Pfam" id="PF01648">
    <property type="entry name" value="ACPS"/>
    <property type="match status" value="1"/>
</dbReference>
<dbReference type="AlphaFoldDB" id="A0A1G7K2M7"/>
<keyword evidence="6 17" id="KW-0808">Transferase</keyword>
<comment type="catalytic activity">
    <reaction evidence="11">
        <text>apo-[peptidyl-carrier protein] + CoA = holo-[peptidyl-carrier protein] + adenosine 3',5'-bisphosphate + H(+)</text>
        <dbReference type="Rhea" id="RHEA:46228"/>
        <dbReference type="Rhea" id="RHEA-COMP:11479"/>
        <dbReference type="Rhea" id="RHEA-COMP:11480"/>
        <dbReference type="ChEBI" id="CHEBI:15378"/>
        <dbReference type="ChEBI" id="CHEBI:29999"/>
        <dbReference type="ChEBI" id="CHEBI:57287"/>
        <dbReference type="ChEBI" id="CHEBI:58343"/>
        <dbReference type="ChEBI" id="CHEBI:64479"/>
    </reaction>
</comment>
<dbReference type="InterPro" id="IPR008278">
    <property type="entry name" value="4-PPantetheinyl_Trfase_dom"/>
</dbReference>
<evidence type="ECO:0000259" key="16">
    <source>
        <dbReference type="Pfam" id="PF17837"/>
    </source>
</evidence>
<evidence type="ECO:0000256" key="9">
    <source>
        <dbReference type="ARBA" id="ARBA00031996"/>
    </source>
</evidence>
<dbReference type="GO" id="GO:0009239">
    <property type="term" value="P:enterobactin biosynthetic process"/>
    <property type="evidence" value="ECO:0007669"/>
    <property type="project" value="UniProtKB-UniPathway"/>
</dbReference>
<accession>A0A1G7K2M7</accession>
<keyword evidence="13" id="KW-0460">Magnesium</keyword>
<dbReference type="Gene3D" id="3.90.470.20">
    <property type="entry name" value="4'-phosphopantetheinyl transferase domain"/>
    <property type="match status" value="1"/>
</dbReference>
<comment type="catalytic activity">
    <reaction evidence="10">
        <text>apo-[aryl-carrier protein] + CoA = holo-[aryl-carrier protein] + adenosine 3',5'-bisphosphate + H(+)</text>
        <dbReference type="Rhea" id="RHEA:48404"/>
        <dbReference type="Rhea" id="RHEA-COMP:15903"/>
        <dbReference type="Rhea" id="RHEA-COMP:17557"/>
        <dbReference type="ChEBI" id="CHEBI:15378"/>
        <dbReference type="ChEBI" id="CHEBI:29999"/>
        <dbReference type="ChEBI" id="CHEBI:57287"/>
        <dbReference type="ChEBI" id="CHEBI:58343"/>
        <dbReference type="ChEBI" id="CHEBI:64479"/>
    </reaction>
</comment>
<evidence type="ECO:0000256" key="8">
    <source>
        <dbReference type="ARBA" id="ARBA00029894"/>
    </source>
</evidence>
<evidence type="ECO:0000256" key="13">
    <source>
        <dbReference type="PIRSR" id="PIRSR603542-2"/>
    </source>
</evidence>
<protein>
    <recommendedName>
        <fullName evidence="5">Enterobactin synthase component D</fullName>
    </recommendedName>
    <alternativeName>
        <fullName evidence="8">4'-phosphopantetheinyl transferase EntD</fullName>
    </alternativeName>
    <alternativeName>
        <fullName evidence="9">Enterochelin synthase D</fullName>
    </alternativeName>
</protein>
<comment type="cofactor">
    <cofactor evidence="13">
        <name>Mg(2+)</name>
        <dbReference type="ChEBI" id="CHEBI:18420"/>
    </cofactor>
</comment>
<organism evidence="17 18">
    <name type="scientific">Limimaricola pyoseonensis</name>
    <dbReference type="NCBI Taxonomy" id="521013"/>
    <lineage>
        <taxon>Bacteria</taxon>
        <taxon>Pseudomonadati</taxon>
        <taxon>Pseudomonadota</taxon>
        <taxon>Alphaproteobacteria</taxon>
        <taxon>Rhodobacterales</taxon>
        <taxon>Paracoccaceae</taxon>
        <taxon>Limimaricola</taxon>
    </lineage>
</organism>
<feature type="binding site" evidence="13">
    <location>
        <position position="108"/>
    </location>
    <ligand>
        <name>Mg(2+)</name>
        <dbReference type="ChEBI" id="CHEBI:18420"/>
    </ligand>
</feature>
<evidence type="ECO:0000256" key="5">
    <source>
        <dbReference type="ARBA" id="ARBA00019087"/>
    </source>
</evidence>
<dbReference type="GO" id="GO:0005886">
    <property type="term" value="C:plasma membrane"/>
    <property type="evidence" value="ECO:0007669"/>
    <property type="project" value="TreeGrafter"/>
</dbReference>
<dbReference type="STRING" id="521013.SAMN04488567_0096"/>
<keyword evidence="18" id="KW-1185">Reference proteome</keyword>
<dbReference type="RefSeq" id="WP_242652328.1">
    <property type="nucleotide sequence ID" value="NZ_FNAT01000010.1"/>
</dbReference>
<feature type="domain" description="4'-phosphopantetheinyl transferase" evidence="15">
    <location>
        <begin position="105"/>
        <end position="176"/>
    </location>
</feature>
<feature type="binding site" evidence="12">
    <location>
        <position position="108"/>
    </location>
    <ligand>
        <name>CoA</name>
        <dbReference type="ChEBI" id="CHEBI:57287"/>
    </ligand>
</feature>
<evidence type="ECO:0000256" key="4">
    <source>
        <dbReference type="ARBA" id="ARBA00011503"/>
    </source>
</evidence>
<name>A0A1G7K2M7_9RHOB</name>
<evidence type="ECO:0000256" key="12">
    <source>
        <dbReference type="PIRSR" id="PIRSR603542-1"/>
    </source>
</evidence>
<dbReference type="InterPro" id="IPR041354">
    <property type="entry name" value="4PPT_N"/>
</dbReference>
<comment type="function">
    <text evidence="1">Involved in the biosynthesis of the siderophore enterobactin (enterochelin), which is a macrocyclic trimeric lactone of N-(2,3-dihydroxybenzoyl)-serine. The serine trilactone serves as a scaffolding for the three catechol functionalities that provide hexadentate coordination for the tightly ligated iron(2+) atoms. Plays an essential role in the assembly of the enterobactin by catalyzing the transfer of the 4'-phosphopantetheine (Ppant) moiety from coenzyme A to the apo-domains of both EntB (ArCP domain) and EntF (PCP domain) to yield their holo-forms which make them competent for the activation of 2,3-dihydroxybenzoate (DHB) and L-serine, respectively.</text>
</comment>
<feature type="binding site" evidence="13">
    <location>
        <position position="110"/>
    </location>
    <ligand>
        <name>Mg(2+)</name>
        <dbReference type="ChEBI" id="CHEBI:18420"/>
    </ligand>
</feature>
<evidence type="ECO:0000256" key="10">
    <source>
        <dbReference type="ARBA" id="ARBA00049176"/>
    </source>
</evidence>
<evidence type="ECO:0000256" key="7">
    <source>
        <dbReference type="ARBA" id="ARBA00023191"/>
    </source>
</evidence>
<dbReference type="Proteomes" id="UP000198922">
    <property type="component" value="Unassembled WGS sequence"/>
</dbReference>
<keyword evidence="13" id="KW-0479">Metal-binding</keyword>
<comment type="subunit">
    <text evidence="4">EntB, EntD, EntE, and EntF form a multienzyme complex called enterobactin synthase.</text>
</comment>
<gene>
    <name evidence="17" type="ORF">SAMN04488567_0096</name>
</gene>
<dbReference type="GO" id="GO:0009366">
    <property type="term" value="C:enterobactin synthetase complex"/>
    <property type="evidence" value="ECO:0007669"/>
    <property type="project" value="InterPro"/>
</dbReference>
<feature type="binding site" evidence="12">
    <location>
        <position position="164"/>
    </location>
    <ligand>
        <name>CoA</name>
        <dbReference type="ChEBI" id="CHEBI:57287"/>
    </ligand>
</feature>
<feature type="signal peptide" evidence="14">
    <location>
        <begin position="1"/>
        <end position="19"/>
    </location>
</feature>
<dbReference type="EMBL" id="FNAT01000010">
    <property type="protein sequence ID" value="SDF31251.1"/>
    <property type="molecule type" value="Genomic_DNA"/>
</dbReference>
<feature type="domain" description="4'-phosphopantetheinyl transferase N-terminal" evidence="16">
    <location>
        <begin position="33"/>
        <end position="98"/>
    </location>
</feature>
<evidence type="ECO:0000256" key="3">
    <source>
        <dbReference type="ARBA" id="ARBA00008342"/>
    </source>
</evidence>
<comment type="pathway">
    <text evidence="2">Siderophore biosynthesis; enterobactin biosynthesis.</text>
</comment>
<evidence type="ECO:0000259" key="15">
    <source>
        <dbReference type="Pfam" id="PF01648"/>
    </source>
</evidence>
<dbReference type="PANTHER" id="PTHR38096">
    <property type="entry name" value="ENTEROBACTIN SYNTHASE COMPONENT D"/>
    <property type="match status" value="1"/>
</dbReference>
<feature type="binding site" evidence="12">
    <location>
        <position position="52"/>
    </location>
    <ligand>
        <name>CoA</name>
        <dbReference type="ChEBI" id="CHEBI:57287"/>
    </ligand>
</feature>